<evidence type="ECO:0000256" key="1">
    <source>
        <dbReference type="ARBA" id="ARBA00001946"/>
    </source>
</evidence>
<dbReference type="AlphaFoldDB" id="A0A919NH46"/>
<proteinExistence type="predicted"/>
<dbReference type="PANTHER" id="PTHR30040:SF2">
    <property type="entry name" value="FAD:PROTEIN FMN TRANSFERASE"/>
    <property type="match status" value="1"/>
</dbReference>
<dbReference type="EC" id="2.7.1.180" evidence="2"/>
<name>A0A919NH46_9ACTN</name>
<keyword evidence="12" id="KW-1185">Reference proteome</keyword>
<dbReference type="GO" id="GO:0046872">
    <property type="term" value="F:metal ion binding"/>
    <property type="evidence" value="ECO:0007669"/>
    <property type="project" value="UniProtKB-KW"/>
</dbReference>
<gene>
    <name evidence="11" type="primary">apbE_1</name>
    <name evidence="11" type="ORF">Ate02nite_07440</name>
</gene>
<evidence type="ECO:0000256" key="10">
    <source>
        <dbReference type="ARBA" id="ARBA00048540"/>
    </source>
</evidence>
<dbReference type="InterPro" id="IPR024932">
    <property type="entry name" value="ApbE"/>
</dbReference>
<keyword evidence="7" id="KW-0274">FAD</keyword>
<organism evidence="11 12">
    <name type="scientific">Paractinoplanes tereljensis</name>
    <dbReference type="NCBI Taxonomy" id="571912"/>
    <lineage>
        <taxon>Bacteria</taxon>
        <taxon>Bacillati</taxon>
        <taxon>Actinomycetota</taxon>
        <taxon>Actinomycetes</taxon>
        <taxon>Micromonosporales</taxon>
        <taxon>Micromonosporaceae</taxon>
        <taxon>Paractinoplanes</taxon>
    </lineage>
</organism>
<accession>A0A919NH46</accession>
<evidence type="ECO:0000313" key="11">
    <source>
        <dbReference type="EMBL" id="GIF18014.1"/>
    </source>
</evidence>
<dbReference type="Gene3D" id="3.10.520.10">
    <property type="entry name" value="ApbE-like domains"/>
    <property type="match status" value="1"/>
</dbReference>
<comment type="cofactor">
    <cofactor evidence="1">
        <name>Mg(2+)</name>
        <dbReference type="ChEBI" id="CHEBI:18420"/>
    </cofactor>
</comment>
<dbReference type="SUPFAM" id="SSF143631">
    <property type="entry name" value="ApbE-like"/>
    <property type="match status" value="1"/>
</dbReference>
<evidence type="ECO:0000256" key="6">
    <source>
        <dbReference type="ARBA" id="ARBA00022723"/>
    </source>
</evidence>
<dbReference type="RefSeq" id="WP_203798678.1">
    <property type="nucleotide sequence ID" value="NZ_BOMY01000002.1"/>
</dbReference>
<evidence type="ECO:0000256" key="4">
    <source>
        <dbReference type="ARBA" id="ARBA00022630"/>
    </source>
</evidence>
<dbReference type="Pfam" id="PF02424">
    <property type="entry name" value="ApbE"/>
    <property type="match status" value="1"/>
</dbReference>
<evidence type="ECO:0000256" key="9">
    <source>
        <dbReference type="ARBA" id="ARBA00031306"/>
    </source>
</evidence>
<keyword evidence="8" id="KW-0460">Magnesium</keyword>
<evidence type="ECO:0000313" key="12">
    <source>
        <dbReference type="Proteomes" id="UP000623608"/>
    </source>
</evidence>
<evidence type="ECO:0000256" key="8">
    <source>
        <dbReference type="ARBA" id="ARBA00022842"/>
    </source>
</evidence>
<evidence type="ECO:0000256" key="2">
    <source>
        <dbReference type="ARBA" id="ARBA00011955"/>
    </source>
</evidence>
<keyword evidence="5 11" id="KW-0808">Transferase</keyword>
<dbReference type="GO" id="GO:0016740">
    <property type="term" value="F:transferase activity"/>
    <property type="evidence" value="ECO:0007669"/>
    <property type="project" value="UniProtKB-KW"/>
</dbReference>
<comment type="caution">
    <text evidence="11">The sequence shown here is derived from an EMBL/GenBank/DDBJ whole genome shotgun (WGS) entry which is preliminary data.</text>
</comment>
<reference evidence="11" key="1">
    <citation type="submission" date="2021-01" db="EMBL/GenBank/DDBJ databases">
        <title>Whole genome shotgun sequence of Actinoplanes tereljensis NBRC 105297.</title>
        <authorList>
            <person name="Komaki H."/>
            <person name="Tamura T."/>
        </authorList>
    </citation>
    <scope>NUCLEOTIDE SEQUENCE</scope>
    <source>
        <strain evidence="11">NBRC 105297</strain>
    </source>
</reference>
<dbReference type="PANTHER" id="PTHR30040">
    <property type="entry name" value="THIAMINE BIOSYNTHESIS LIPOPROTEIN APBE"/>
    <property type="match status" value="1"/>
</dbReference>
<evidence type="ECO:0000256" key="5">
    <source>
        <dbReference type="ARBA" id="ARBA00022679"/>
    </source>
</evidence>
<dbReference type="EMBL" id="BOMY01000002">
    <property type="protein sequence ID" value="GIF18014.1"/>
    <property type="molecule type" value="Genomic_DNA"/>
</dbReference>
<dbReference type="InterPro" id="IPR003374">
    <property type="entry name" value="ApbE-like_sf"/>
</dbReference>
<keyword evidence="4" id="KW-0285">Flavoprotein</keyword>
<evidence type="ECO:0000256" key="7">
    <source>
        <dbReference type="ARBA" id="ARBA00022827"/>
    </source>
</evidence>
<protein>
    <recommendedName>
        <fullName evidence="3">FAD:protein FMN transferase</fullName>
        <ecNumber evidence="2">2.7.1.180</ecNumber>
    </recommendedName>
    <alternativeName>
        <fullName evidence="9">Flavin transferase</fullName>
    </alternativeName>
</protein>
<dbReference type="Proteomes" id="UP000623608">
    <property type="component" value="Unassembled WGS sequence"/>
</dbReference>
<comment type="catalytic activity">
    <reaction evidence="10">
        <text>L-threonyl-[protein] + FAD = FMN-L-threonyl-[protein] + AMP + H(+)</text>
        <dbReference type="Rhea" id="RHEA:36847"/>
        <dbReference type="Rhea" id="RHEA-COMP:11060"/>
        <dbReference type="Rhea" id="RHEA-COMP:11061"/>
        <dbReference type="ChEBI" id="CHEBI:15378"/>
        <dbReference type="ChEBI" id="CHEBI:30013"/>
        <dbReference type="ChEBI" id="CHEBI:57692"/>
        <dbReference type="ChEBI" id="CHEBI:74257"/>
        <dbReference type="ChEBI" id="CHEBI:456215"/>
        <dbReference type="EC" id="2.7.1.180"/>
    </reaction>
</comment>
<evidence type="ECO:0000256" key="3">
    <source>
        <dbReference type="ARBA" id="ARBA00016337"/>
    </source>
</evidence>
<sequence>MPLVETLPIGADTAQWSVWGTVARIVVTDPARVAEAAELVKAELAAVDLACSRFRDDSELRWACRSGGTSVTVSPLLAHLVAAALDAARQTGGAVDPTVGAALCGLGYDRDFALLTGREVAPAVRVFATPDWRAVKLSVRELTVPDGVLLDLGATAKAVAADRAAAEVAAKLGVGVLVALGGDIATAGMAPAGGWEVLVQDRPGDPADTIRMPAGAALATSSTAGRTWGRPGEQLHHIVDPATGRPAVPVWRTVSVAAYSCLRANTLSTAAIVRGHAAPDLLGKAPSRLVTPSLDVLRLGGWPS</sequence>
<keyword evidence="6" id="KW-0479">Metal-binding</keyword>